<dbReference type="HOGENOM" id="CLU_011226_9_1_1"/>
<dbReference type="eggNOG" id="KOG0406">
    <property type="taxonomic scope" value="Eukaryota"/>
</dbReference>
<evidence type="ECO:0000256" key="2">
    <source>
        <dbReference type="ARBA" id="ARBA00023002"/>
    </source>
</evidence>
<dbReference type="SUPFAM" id="SSF52833">
    <property type="entry name" value="Thioredoxin-like"/>
    <property type="match status" value="1"/>
</dbReference>
<dbReference type="Proteomes" id="UP000030651">
    <property type="component" value="Unassembled WGS sequence"/>
</dbReference>
<dbReference type="AlphaFoldDB" id="W3XJ94"/>
<dbReference type="PRINTS" id="PR01625">
    <property type="entry name" value="GSTRNSFRASEO"/>
</dbReference>
<dbReference type="PANTHER" id="PTHR43968:SF13">
    <property type="entry name" value="GLUTATHIONE TRANSFERASE OMEGA-1"/>
    <property type="match status" value="1"/>
</dbReference>
<dbReference type="OMA" id="PEGPWFL"/>
<dbReference type="InterPro" id="IPR050983">
    <property type="entry name" value="GST_Omega/HSP26"/>
</dbReference>
<dbReference type="InterPro" id="IPR010987">
    <property type="entry name" value="Glutathione-S-Trfase_C-like"/>
</dbReference>
<dbReference type="PROSITE" id="PS50404">
    <property type="entry name" value="GST_NTER"/>
    <property type="match status" value="1"/>
</dbReference>
<evidence type="ECO:0008006" key="7">
    <source>
        <dbReference type="Google" id="ProtNLM"/>
    </source>
</evidence>
<dbReference type="InterPro" id="IPR036282">
    <property type="entry name" value="Glutathione-S-Trfase_C_sf"/>
</dbReference>
<dbReference type="Pfam" id="PF13409">
    <property type="entry name" value="GST_N_2"/>
    <property type="match status" value="1"/>
</dbReference>
<keyword evidence="2" id="KW-0560">Oxidoreductase</keyword>
<dbReference type="InterPro" id="IPR005442">
    <property type="entry name" value="GST_omega"/>
</dbReference>
<dbReference type="GO" id="GO:0045174">
    <property type="term" value="F:glutathione dehydrogenase (ascorbate) activity"/>
    <property type="evidence" value="ECO:0007669"/>
    <property type="project" value="UniProtKB-ARBA"/>
</dbReference>
<dbReference type="SUPFAM" id="SSF47616">
    <property type="entry name" value="GST C-terminal domain-like"/>
    <property type="match status" value="1"/>
</dbReference>
<dbReference type="CDD" id="cd00570">
    <property type="entry name" value="GST_N_family"/>
    <property type="match status" value="1"/>
</dbReference>
<dbReference type="Gene3D" id="1.20.1050.10">
    <property type="match status" value="1"/>
</dbReference>
<dbReference type="SFLD" id="SFLDS00019">
    <property type="entry name" value="Glutathione_Transferase_(cytos"/>
    <property type="match status" value="1"/>
</dbReference>
<dbReference type="GeneID" id="19269137"/>
<dbReference type="InterPro" id="IPR040079">
    <property type="entry name" value="Glutathione_S-Trfase"/>
</dbReference>
<name>W3XJ94_PESFW</name>
<organism evidence="5 6">
    <name type="scientific">Pestalotiopsis fici (strain W106-1 / CGMCC3.15140)</name>
    <dbReference type="NCBI Taxonomy" id="1229662"/>
    <lineage>
        <taxon>Eukaryota</taxon>
        <taxon>Fungi</taxon>
        <taxon>Dikarya</taxon>
        <taxon>Ascomycota</taxon>
        <taxon>Pezizomycotina</taxon>
        <taxon>Sordariomycetes</taxon>
        <taxon>Xylariomycetidae</taxon>
        <taxon>Amphisphaeriales</taxon>
        <taxon>Sporocadaceae</taxon>
        <taxon>Pestalotiopsis</taxon>
    </lineage>
</organism>
<dbReference type="InterPro" id="IPR036249">
    <property type="entry name" value="Thioredoxin-like_sf"/>
</dbReference>
<evidence type="ECO:0000259" key="3">
    <source>
        <dbReference type="PROSITE" id="PS50404"/>
    </source>
</evidence>
<dbReference type="SFLD" id="SFLDG00358">
    <property type="entry name" value="Main_(cytGST)"/>
    <property type="match status" value="1"/>
</dbReference>
<dbReference type="RefSeq" id="XP_007830896.1">
    <property type="nucleotide sequence ID" value="XM_007832705.1"/>
</dbReference>
<dbReference type="KEGG" id="pfy:PFICI_04124"/>
<proteinExistence type="inferred from homology"/>
<feature type="domain" description="GST C-terminal" evidence="4">
    <location>
        <begin position="122"/>
        <end position="267"/>
    </location>
</feature>
<comment type="similarity">
    <text evidence="1">Belongs to the GST superfamily.</text>
</comment>
<sequence>MAQVDTGLHAYASGVAAETVANHSSEHPLKLYAGWFCPFVQRSWMVLEEKKVPYQYVEINPYKKEREFLDLNPRGLVPTLAVPMDGQGKVLKPLYESTIICDYLNEEFADPTNNGPDLYPENTYQKARCKLWIDHISNKVIPGFYKFIQHTPEKEYTIEQARSDFLGQIKILVKEMDDSGPWFLGHRFSMVDVMLAPWAKRLFLLDHYKPGGLAISADKANEDAALWDRWKKWYNAISERQSVRDTWSEEDLYVKAYQRYAEDKTQSQVGQATRKGEKLP</sequence>
<dbReference type="PROSITE" id="PS50405">
    <property type="entry name" value="GST_CTER"/>
    <property type="match status" value="1"/>
</dbReference>
<dbReference type="GO" id="GO:0004364">
    <property type="term" value="F:glutathione transferase activity"/>
    <property type="evidence" value="ECO:0007669"/>
    <property type="project" value="InterPro"/>
</dbReference>
<dbReference type="CDD" id="cd00299">
    <property type="entry name" value="GST_C_family"/>
    <property type="match status" value="1"/>
</dbReference>
<dbReference type="STRING" id="1229662.W3XJ94"/>
<dbReference type="EMBL" id="KI912110">
    <property type="protein sequence ID" value="ETS86099.1"/>
    <property type="molecule type" value="Genomic_DNA"/>
</dbReference>
<gene>
    <name evidence="5" type="ORF">PFICI_04124</name>
</gene>
<feature type="domain" description="GST N-terminal" evidence="3">
    <location>
        <begin position="27"/>
        <end position="112"/>
    </location>
</feature>
<dbReference type="PANTHER" id="PTHR43968">
    <property type="match status" value="1"/>
</dbReference>
<dbReference type="Gene3D" id="3.40.30.10">
    <property type="entry name" value="Glutaredoxin"/>
    <property type="match status" value="1"/>
</dbReference>
<accession>W3XJ94</accession>
<evidence type="ECO:0000313" key="5">
    <source>
        <dbReference type="EMBL" id="ETS86099.1"/>
    </source>
</evidence>
<dbReference type="InParanoid" id="W3XJ94"/>
<protein>
    <recommendedName>
        <fullName evidence="7">Glutathione S-transferase omega-1</fullName>
    </recommendedName>
</protein>
<dbReference type="GO" id="GO:0005737">
    <property type="term" value="C:cytoplasm"/>
    <property type="evidence" value="ECO:0007669"/>
    <property type="project" value="InterPro"/>
</dbReference>
<dbReference type="Pfam" id="PF13410">
    <property type="entry name" value="GST_C_2"/>
    <property type="match status" value="1"/>
</dbReference>
<reference evidence="6" key="1">
    <citation type="journal article" date="2015" name="BMC Genomics">
        <title>Genomic and transcriptomic analysis of the endophytic fungus Pestalotiopsis fici reveals its lifestyle and high potential for synthesis of natural products.</title>
        <authorList>
            <person name="Wang X."/>
            <person name="Zhang X."/>
            <person name="Liu L."/>
            <person name="Xiang M."/>
            <person name="Wang W."/>
            <person name="Sun X."/>
            <person name="Che Y."/>
            <person name="Guo L."/>
            <person name="Liu G."/>
            <person name="Guo L."/>
            <person name="Wang C."/>
            <person name="Yin W.B."/>
            <person name="Stadler M."/>
            <person name="Zhang X."/>
            <person name="Liu X."/>
        </authorList>
    </citation>
    <scope>NUCLEOTIDE SEQUENCE [LARGE SCALE GENOMIC DNA]</scope>
    <source>
        <strain evidence="6">W106-1 / CGMCC3.15140</strain>
    </source>
</reference>
<dbReference type="InterPro" id="IPR004045">
    <property type="entry name" value="Glutathione_S-Trfase_N"/>
</dbReference>
<evidence type="ECO:0000256" key="1">
    <source>
        <dbReference type="ARBA" id="ARBA00007409"/>
    </source>
</evidence>
<evidence type="ECO:0000313" key="6">
    <source>
        <dbReference type="Proteomes" id="UP000030651"/>
    </source>
</evidence>
<dbReference type="OrthoDB" id="4951845at2759"/>
<keyword evidence="6" id="KW-1185">Reference proteome</keyword>
<evidence type="ECO:0000259" key="4">
    <source>
        <dbReference type="PROSITE" id="PS50405"/>
    </source>
</evidence>